<proteinExistence type="predicted"/>
<dbReference type="AlphaFoldDB" id="A0A6A6W1W5"/>
<dbReference type="EMBL" id="ML996575">
    <property type="protein sequence ID" value="KAF2756543.1"/>
    <property type="molecule type" value="Genomic_DNA"/>
</dbReference>
<gene>
    <name evidence="2" type="ORF">EJ05DRAFT_477667</name>
</gene>
<reference evidence="2" key="1">
    <citation type="journal article" date="2020" name="Stud. Mycol.">
        <title>101 Dothideomycetes genomes: a test case for predicting lifestyles and emergence of pathogens.</title>
        <authorList>
            <person name="Haridas S."/>
            <person name="Albert R."/>
            <person name="Binder M."/>
            <person name="Bloem J."/>
            <person name="Labutti K."/>
            <person name="Salamov A."/>
            <person name="Andreopoulos B."/>
            <person name="Baker S."/>
            <person name="Barry K."/>
            <person name="Bills G."/>
            <person name="Bluhm B."/>
            <person name="Cannon C."/>
            <person name="Castanera R."/>
            <person name="Culley D."/>
            <person name="Daum C."/>
            <person name="Ezra D."/>
            <person name="Gonzalez J."/>
            <person name="Henrissat B."/>
            <person name="Kuo A."/>
            <person name="Liang C."/>
            <person name="Lipzen A."/>
            <person name="Lutzoni F."/>
            <person name="Magnuson J."/>
            <person name="Mondo S."/>
            <person name="Nolan M."/>
            <person name="Ohm R."/>
            <person name="Pangilinan J."/>
            <person name="Park H.-J."/>
            <person name="Ramirez L."/>
            <person name="Alfaro M."/>
            <person name="Sun H."/>
            <person name="Tritt A."/>
            <person name="Yoshinaga Y."/>
            <person name="Zwiers L.-H."/>
            <person name="Turgeon B."/>
            <person name="Goodwin S."/>
            <person name="Spatafora J."/>
            <person name="Crous P."/>
            <person name="Grigoriev I."/>
        </authorList>
    </citation>
    <scope>NUCLEOTIDE SEQUENCE</scope>
    <source>
        <strain evidence="2">CBS 121739</strain>
    </source>
</reference>
<evidence type="ECO:0000256" key="1">
    <source>
        <dbReference type="SAM" id="SignalP"/>
    </source>
</evidence>
<evidence type="ECO:0000313" key="2">
    <source>
        <dbReference type="EMBL" id="KAF2756543.1"/>
    </source>
</evidence>
<name>A0A6A6W1W5_9PEZI</name>
<evidence type="ECO:0000313" key="3">
    <source>
        <dbReference type="Proteomes" id="UP000799437"/>
    </source>
</evidence>
<organism evidence="2 3">
    <name type="scientific">Pseudovirgaria hyperparasitica</name>
    <dbReference type="NCBI Taxonomy" id="470096"/>
    <lineage>
        <taxon>Eukaryota</taxon>
        <taxon>Fungi</taxon>
        <taxon>Dikarya</taxon>
        <taxon>Ascomycota</taxon>
        <taxon>Pezizomycotina</taxon>
        <taxon>Dothideomycetes</taxon>
        <taxon>Dothideomycetes incertae sedis</taxon>
        <taxon>Acrospermales</taxon>
        <taxon>Acrospermaceae</taxon>
        <taxon>Pseudovirgaria</taxon>
    </lineage>
</organism>
<feature type="signal peptide" evidence="1">
    <location>
        <begin position="1"/>
        <end position="22"/>
    </location>
</feature>
<accession>A0A6A6W1W5</accession>
<keyword evidence="3" id="KW-1185">Reference proteome</keyword>
<keyword evidence="1" id="KW-0732">Signal</keyword>
<dbReference type="GeneID" id="54485342"/>
<dbReference type="RefSeq" id="XP_033598994.1">
    <property type="nucleotide sequence ID" value="XM_033744288.1"/>
</dbReference>
<protein>
    <submittedName>
        <fullName evidence="2">Uncharacterized protein</fullName>
    </submittedName>
</protein>
<dbReference type="Proteomes" id="UP000799437">
    <property type="component" value="Unassembled WGS sequence"/>
</dbReference>
<sequence length="153" mass="17137">MRFFNFNTILAAAMLALPSALAADCRDLETCLTYYEDAECKGPLGNVTGKPFDGLGSYAVTCKNNCFHYPASFKSLQFDNYDGVYISCEVFTDSDCRKNKKKLESDHGTVYAIKDPKGDHGLQRTCAKHEGEGDWKSMKCVKSTCPDWSLAWW</sequence>
<feature type="chain" id="PRO_5025342438" evidence="1">
    <location>
        <begin position="23"/>
        <end position="153"/>
    </location>
</feature>